<feature type="domain" description="RNA polymerase sigma-70 region 4" evidence="8">
    <location>
        <begin position="105"/>
        <end position="152"/>
    </location>
</feature>
<keyword evidence="10" id="KW-1185">Reference proteome</keyword>
<dbReference type="EMBL" id="BOMY01000053">
    <property type="protein sequence ID" value="GIF25609.1"/>
    <property type="molecule type" value="Genomic_DNA"/>
</dbReference>
<proteinExistence type="inferred from homology"/>
<reference evidence="9" key="1">
    <citation type="submission" date="2021-01" db="EMBL/GenBank/DDBJ databases">
        <title>Whole genome shotgun sequence of Actinoplanes tereljensis NBRC 105297.</title>
        <authorList>
            <person name="Komaki H."/>
            <person name="Tamura T."/>
        </authorList>
    </citation>
    <scope>NUCLEOTIDE SEQUENCE</scope>
    <source>
        <strain evidence="9">NBRC 105297</strain>
    </source>
</reference>
<dbReference type="InterPro" id="IPR000838">
    <property type="entry name" value="RNA_pol_sigma70_ECF_CS"/>
</dbReference>
<evidence type="ECO:0000256" key="5">
    <source>
        <dbReference type="ARBA" id="ARBA00023163"/>
    </source>
</evidence>
<name>A0A919TXT5_9ACTN</name>
<dbReference type="CDD" id="cd06171">
    <property type="entry name" value="Sigma70_r4"/>
    <property type="match status" value="1"/>
</dbReference>
<dbReference type="Gene3D" id="1.10.1740.10">
    <property type="match status" value="1"/>
</dbReference>
<dbReference type="Pfam" id="PF04545">
    <property type="entry name" value="Sigma70_r4"/>
    <property type="match status" value="1"/>
</dbReference>
<dbReference type="InterPro" id="IPR013325">
    <property type="entry name" value="RNA_pol_sigma_r2"/>
</dbReference>
<dbReference type="PROSITE" id="PS01063">
    <property type="entry name" value="SIGMA70_ECF"/>
    <property type="match status" value="1"/>
</dbReference>
<evidence type="ECO:0000256" key="4">
    <source>
        <dbReference type="ARBA" id="ARBA00023125"/>
    </source>
</evidence>
<dbReference type="Gene3D" id="1.10.10.10">
    <property type="entry name" value="Winged helix-like DNA-binding domain superfamily/Winged helix DNA-binding domain"/>
    <property type="match status" value="1"/>
</dbReference>
<dbReference type="InterPro" id="IPR039425">
    <property type="entry name" value="RNA_pol_sigma-70-like"/>
</dbReference>
<evidence type="ECO:0000256" key="1">
    <source>
        <dbReference type="ARBA" id="ARBA00010641"/>
    </source>
</evidence>
<dbReference type="InterPro" id="IPR014284">
    <property type="entry name" value="RNA_pol_sigma-70_dom"/>
</dbReference>
<feature type="domain" description="RNA polymerase sigma-70 region 2" evidence="7">
    <location>
        <begin position="6"/>
        <end position="72"/>
    </location>
</feature>
<dbReference type="RefSeq" id="WP_203813427.1">
    <property type="nucleotide sequence ID" value="NZ_BOMY01000053.1"/>
</dbReference>
<dbReference type="SUPFAM" id="SSF88946">
    <property type="entry name" value="Sigma2 domain of RNA polymerase sigma factors"/>
    <property type="match status" value="1"/>
</dbReference>
<dbReference type="PANTHER" id="PTHR43133:SF52">
    <property type="entry name" value="ECF RNA POLYMERASE SIGMA FACTOR SIGL"/>
    <property type="match status" value="1"/>
</dbReference>
<evidence type="ECO:0000313" key="10">
    <source>
        <dbReference type="Proteomes" id="UP000623608"/>
    </source>
</evidence>
<dbReference type="GO" id="GO:0006352">
    <property type="term" value="P:DNA-templated transcription initiation"/>
    <property type="evidence" value="ECO:0007669"/>
    <property type="project" value="InterPro"/>
</dbReference>
<keyword evidence="3 6" id="KW-0731">Sigma factor</keyword>
<keyword evidence="4 6" id="KW-0238">DNA-binding</keyword>
<comment type="similarity">
    <text evidence="1 6">Belongs to the sigma-70 factor family. ECF subfamily.</text>
</comment>
<dbReference type="Pfam" id="PF04542">
    <property type="entry name" value="Sigma70_r2"/>
    <property type="match status" value="1"/>
</dbReference>
<dbReference type="NCBIfam" id="TIGR02937">
    <property type="entry name" value="sigma70-ECF"/>
    <property type="match status" value="1"/>
</dbReference>
<dbReference type="GO" id="GO:0016987">
    <property type="term" value="F:sigma factor activity"/>
    <property type="evidence" value="ECO:0007669"/>
    <property type="project" value="UniProtKB-KW"/>
</dbReference>
<evidence type="ECO:0000259" key="7">
    <source>
        <dbReference type="Pfam" id="PF04542"/>
    </source>
</evidence>
<dbReference type="Proteomes" id="UP000623608">
    <property type="component" value="Unassembled WGS sequence"/>
</dbReference>
<organism evidence="9 10">
    <name type="scientific">Paractinoplanes tereljensis</name>
    <dbReference type="NCBI Taxonomy" id="571912"/>
    <lineage>
        <taxon>Bacteria</taxon>
        <taxon>Bacillati</taxon>
        <taxon>Actinomycetota</taxon>
        <taxon>Actinomycetes</taxon>
        <taxon>Micromonosporales</taxon>
        <taxon>Micromonosporaceae</taxon>
        <taxon>Paractinoplanes</taxon>
    </lineage>
</organism>
<evidence type="ECO:0000313" key="9">
    <source>
        <dbReference type="EMBL" id="GIF25609.1"/>
    </source>
</evidence>
<evidence type="ECO:0000256" key="3">
    <source>
        <dbReference type="ARBA" id="ARBA00023082"/>
    </source>
</evidence>
<dbReference type="InterPro" id="IPR007630">
    <property type="entry name" value="RNA_pol_sigma70_r4"/>
</dbReference>
<sequence>MRELHAAHGEPLRRYLMRLTMGERHLADDLLQDTMLKAWRNMDTVPVTPDLARPWLFTVARRVFIDATRKRQVRNARAAVAEYQEIPSVSDHAEQIANVRSVRTALSALGEQHREVLVELYYNDVTPRELAERLNVPEGTVRSRRFYALRALAGILGPVD</sequence>
<dbReference type="SUPFAM" id="SSF88659">
    <property type="entry name" value="Sigma3 and sigma4 domains of RNA polymerase sigma factors"/>
    <property type="match status" value="1"/>
</dbReference>
<gene>
    <name evidence="9" type="ORF">Ate02nite_83390</name>
</gene>
<protein>
    <recommendedName>
        <fullName evidence="6">RNA polymerase sigma factor</fullName>
    </recommendedName>
</protein>
<dbReference type="AlphaFoldDB" id="A0A919TXT5"/>
<evidence type="ECO:0000259" key="8">
    <source>
        <dbReference type="Pfam" id="PF04545"/>
    </source>
</evidence>
<comment type="caution">
    <text evidence="9">The sequence shown here is derived from an EMBL/GenBank/DDBJ whole genome shotgun (WGS) entry which is preliminary data.</text>
</comment>
<dbReference type="PANTHER" id="PTHR43133">
    <property type="entry name" value="RNA POLYMERASE ECF-TYPE SIGMA FACTO"/>
    <property type="match status" value="1"/>
</dbReference>
<keyword evidence="5 6" id="KW-0804">Transcription</keyword>
<evidence type="ECO:0000256" key="6">
    <source>
        <dbReference type="RuleBase" id="RU000716"/>
    </source>
</evidence>
<dbReference type="InterPro" id="IPR007627">
    <property type="entry name" value="RNA_pol_sigma70_r2"/>
</dbReference>
<dbReference type="GO" id="GO:0003677">
    <property type="term" value="F:DNA binding"/>
    <property type="evidence" value="ECO:0007669"/>
    <property type="project" value="UniProtKB-KW"/>
</dbReference>
<dbReference type="InterPro" id="IPR013324">
    <property type="entry name" value="RNA_pol_sigma_r3/r4-like"/>
</dbReference>
<accession>A0A919TXT5</accession>
<keyword evidence="2 6" id="KW-0805">Transcription regulation</keyword>
<evidence type="ECO:0000256" key="2">
    <source>
        <dbReference type="ARBA" id="ARBA00023015"/>
    </source>
</evidence>
<dbReference type="InterPro" id="IPR036388">
    <property type="entry name" value="WH-like_DNA-bd_sf"/>
</dbReference>